<reference evidence="7" key="1">
    <citation type="journal article" date="2020" name="Fungal Divers.">
        <title>Resolving the Mortierellaceae phylogeny through synthesis of multi-gene phylogenetics and phylogenomics.</title>
        <authorList>
            <person name="Vandepol N."/>
            <person name="Liber J."/>
            <person name="Desiro A."/>
            <person name="Na H."/>
            <person name="Kennedy M."/>
            <person name="Barry K."/>
            <person name="Grigoriev I.V."/>
            <person name="Miller A.N."/>
            <person name="O'Donnell K."/>
            <person name="Stajich J.E."/>
            <person name="Bonito G."/>
        </authorList>
    </citation>
    <scope>NUCLEOTIDE SEQUENCE</scope>
    <source>
        <strain evidence="7">REB-010B</strain>
    </source>
</reference>
<feature type="compositionally biased region" description="Low complexity" evidence="5">
    <location>
        <begin position="362"/>
        <end position="372"/>
    </location>
</feature>
<keyword evidence="4" id="KW-0539">Nucleus</keyword>
<feature type="compositionally biased region" description="Pro residues" evidence="5">
    <location>
        <begin position="586"/>
        <end position="602"/>
    </location>
</feature>
<sequence>MVKSSSSTPYCFVSGQTEKSKIASSSKYVLLIRQQPQRAKVCGMKERDRRPIDPPPIIQIKLADPASDRNKDYLQSPYLFMCCNLVRADDPMGEIVAPAHRALAGTVVSSLNRLKDVDNSDGGFFVFGDMSVRFEGRFCLRLSLLELIEGQVVHVMTTVSNPFIVYSGKTFPGMSESTFLSRSFSDQGVRIRIRKDHHVKPKKSSLSAVGESTAAEAMHSPPSSSHEGEAEHSDYDAEMQQPAKRTKSSQQAYEDVAYPHPHRHAASMPSHHHHQHHHHQYHHHQGYAGSRHVAIAARPKYPEGEQYSPTEPMDRTPPSSPRSHLALDPAPSRPRHNPYGMHDESRRYDGYHHASSSRQHPYYSGSSRSSYYEGQPYYNGAYPPPPSHPGYDSPRERAYLEHRRDSFSSSGHPSAGYGAPPSSHHHSSSYEHDYYSEGSPSSSSYGYHPSHPVGPAHSASSPSSASSISSPSVHSHPRAPHHLQHHHHHHSSSFSHPPPPPASAATAAHSSQSMHAGRHGFPSSLLNEQEMEDAPPASYTHGLGRTHGHGRTHSQSHASHTAQDAVGYHSRTPSMSSQHSDGNFSPPHPFSPPDSQMAPPPASYHSSRGHSQHQQQQQQYHHGHAASSLQQENGGAHGQSSPPSALPSMLPSLLQAVGAGPVADAETRVGEKIQLPPIHTLSTRSPTMAPPTMHAVAVEHAYYAHQ</sequence>
<feature type="compositionally biased region" description="Low complexity" evidence="5">
    <location>
        <begin position="436"/>
        <end position="474"/>
    </location>
</feature>
<evidence type="ECO:0000256" key="5">
    <source>
        <dbReference type="SAM" id="MobiDB-lite"/>
    </source>
</evidence>
<dbReference type="Proteomes" id="UP000738325">
    <property type="component" value="Unassembled WGS sequence"/>
</dbReference>
<dbReference type="InterPro" id="IPR021740">
    <property type="entry name" value="Velvet"/>
</dbReference>
<evidence type="ECO:0000256" key="2">
    <source>
        <dbReference type="ARBA" id="ARBA00023015"/>
    </source>
</evidence>
<dbReference type="GO" id="GO:0005634">
    <property type="term" value="C:nucleus"/>
    <property type="evidence" value="ECO:0007669"/>
    <property type="project" value="UniProtKB-SubCell"/>
</dbReference>
<feature type="compositionally biased region" description="Basic and acidic residues" evidence="5">
    <location>
        <begin position="341"/>
        <end position="352"/>
    </location>
</feature>
<gene>
    <name evidence="7" type="ORF">BGZ99_005436</name>
</gene>
<keyword evidence="8" id="KW-1185">Reference proteome</keyword>
<feature type="compositionally biased region" description="Basic residues" evidence="5">
    <location>
        <begin position="193"/>
        <end position="203"/>
    </location>
</feature>
<dbReference type="AlphaFoldDB" id="A0A9P6UTS4"/>
<feature type="compositionally biased region" description="Basic residues" evidence="5">
    <location>
        <begin position="260"/>
        <end position="285"/>
    </location>
</feature>
<dbReference type="EMBL" id="JAAAIP010000350">
    <property type="protein sequence ID" value="KAG0318847.1"/>
    <property type="molecule type" value="Genomic_DNA"/>
</dbReference>
<evidence type="ECO:0000256" key="3">
    <source>
        <dbReference type="ARBA" id="ARBA00023163"/>
    </source>
</evidence>
<feature type="compositionally biased region" description="Low complexity" evidence="5">
    <location>
        <begin position="640"/>
        <end position="649"/>
    </location>
</feature>
<comment type="caution">
    <text evidence="7">The sequence shown here is derived from an EMBL/GenBank/DDBJ whole genome shotgun (WGS) entry which is preliminary data.</text>
</comment>
<accession>A0A9P6UTS4</accession>
<evidence type="ECO:0000259" key="6">
    <source>
        <dbReference type="PROSITE" id="PS51821"/>
    </source>
</evidence>
<feature type="compositionally biased region" description="Basic and acidic residues" evidence="5">
    <location>
        <begin position="226"/>
        <end position="235"/>
    </location>
</feature>
<feature type="compositionally biased region" description="Low complexity" evidence="5">
    <location>
        <begin position="612"/>
        <end position="628"/>
    </location>
</feature>
<evidence type="ECO:0000313" key="8">
    <source>
        <dbReference type="Proteomes" id="UP000738325"/>
    </source>
</evidence>
<dbReference type="PROSITE" id="PS51821">
    <property type="entry name" value="VELVET"/>
    <property type="match status" value="1"/>
</dbReference>
<dbReference type="Gene3D" id="2.60.40.3960">
    <property type="entry name" value="Velvet domain"/>
    <property type="match status" value="1"/>
</dbReference>
<evidence type="ECO:0000313" key="7">
    <source>
        <dbReference type="EMBL" id="KAG0318847.1"/>
    </source>
</evidence>
<comment type="subcellular location">
    <subcellularLocation>
        <location evidence="1">Nucleus</location>
    </subcellularLocation>
</comment>
<dbReference type="PANTHER" id="PTHR33572:SF18">
    <property type="entry name" value="SPORE DEVELOPMENT REGULATOR VOSA"/>
    <property type="match status" value="1"/>
</dbReference>
<dbReference type="InterPro" id="IPR037525">
    <property type="entry name" value="Velvet_dom"/>
</dbReference>
<dbReference type="InterPro" id="IPR038491">
    <property type="entry name" value="Velvet_dom_sf"/>
</dbReference>
<feature type="compositionally biased region" description="Basic residues" evidence="5">
    <location>
        <begin position="544"/>
        <end position="554"/>
    </location>
</feature>
<dbReference type="Pfam" id="PF11754">
    <property type="entry name" value="Velvet"/>
    <property type="match status" value="2"/>
</dbReference>
<protein>
    <recommendedName>
        <fullName evidence="6">Velvet domain-containing protein</fullName>
    </recommendedName>
</protein>
<name>A0A9P6UTS4_9FUNG</name>
<feature type="compositionally biased region" description="Polar residues" evidence="5">
    <location>
        <begin position="571"/>
        <end position="583"/>
    </location>
</feature>
<keyword evidence="3" id="KW-0804">Transcription</keyword>
<feature type="region of interest" description="Disordered" evidence="5">
    <location>
        <begin position="302"/>
        <end position="649"/>
    </location>
</feature>
<feature type="compositionally biased region" description="Low complexity" evidence="5">
    <location>
        <begin position="503"/>
        <end position="515"/>
    </location>
</feature>
<feature type="compositionally biased region" description="Basic and acidic residues" evidence="5">
    <location>
        <begin position="393"/>
        <end position="406"/>
    </location>
</feature>
<feature type="domain" description="Velvet" evidence="6">
    <location>
        <begin position="23"/>
        <end position="194"/>
    </location>
</feature>
<dbReference type="OrthoDB" id="5599552at2759"/>
<proteinExistence type="predicted"/>
<feature type="region of interest" description="Disordered" evidence="5">
    <location>
        <begin position="193"/>
        <end position="290"/>
    </location>
</feature>
<evidence type="ECO:0000256" key="4">
    <source>
        <dbReference type="ARBA" id="ARBA00023242"/>
    </source>
</evidence>
<dbReference type="PANTHER" id="PTHR33572">
    <property type="entry name" value="SPORE DEVELOPMENT REGULATOR VOSA"/>
    <property type="match status" value="1"/>
</dbReference>
<evidence type="ECO:0000256" key="1">
    <source>
        <dbReference type="ARBA" id="ARBA00004123"/>
    </source>
</evidence>
<feature type="compositionally biased region" description="Basic residues" evidence="5">
    <location>
        <begin position="475"/>
        <end position="491"/>
    </location>
</feature>
<organism evidence="7 8">
    <name type="scientific">Dissophora globulifera</name>
    <dbReference type="NCBI Taxonomy" id="979702"/>
    <lineage>
        <taxon>Eukaryota</taxon>
        <taxon>Fungi</taxon>
        <taxon>Fungi incertae sedis</taxon>
        <taxon>Mucoromycota</taxon>
        <taxon>Mortierellomycotina</taxon>
        <taxon>Mortierellomycetes</taxon>
        <taxon>Mortierellales</taxon>
        <taxon>Mortierellaceae</taxon>
        <taxon>Dissophora</taxon>
    </lineage>
</organism>
<keyword evidence="2" id="KW-0805">Transcription regulation</keyword>